<name>A0A1S3HUB8_LINAN</name>
<dbReference type="InterPro" id="IPR000859">
    <property type="entry name" value="CUB_dom"/>
</dbReference>
<dbReference type="SUPFAM" id="SSF49854">
    <property type="entry name" value="Spermadhesin, CUB domain"/>
    <property type="match status" value="1"/>
</dbReference>
<protein>
    <submittedName>
        <fullName evidence="6">Uncharacterized protein LOC106158268</fullName>
    </submittedName>
</protein>
<keyword evidence="3" id="KW-0732">Signal</keyword>
<accession>A0A1S3HUB8</accession>
<dbReference type="PROSITE" id="PS01180">
    <property type="entry name" value="CUB"/>
    <property type="match status" value="1"/>
</dbReference>
<gene>
    <name evidence="6" type="primary">LOC106158268</name>
</gene>
<keyword evidence="1" id="KW-1015">Disulfide bond</keyword>
<proteinExistence type="predicted"/>
<feature type="signal peptide" evidence="3">
    <location>
        <begin position="1"/>
        <end position="22"/>
    </location>
</feature>
<evidence type="ECO:0000256" key="2">
    <source>
        <dbReference type="PROSITE-ProRule" id="PRU00059"/>
    </source>
</evidence>
<dbReference type="RefSeq" id="XP_013389637.1">
    <property type="nucleotide sequence ID" value="XM_013534183.1"/>
</dbReference>
<comment type="caution">
    <text evidence="2">Lacks conserved residue(s) required for the propagation of feature annotation.</text>
</comment>
<evidence type="ECO:0000256" key="1">
    <source>
        <dbReference type="ARBA" id="ARBA00023157"/>
    </source>
</evidence>
<evidence type="ECO:0000259" key="4">
    <source>
        <dbReference type="PROSITE" id="PS01180"/>
    </source>
</evidence>
<keyword evidence="5" id="KW-1185">Reference proteome</keyword>
<reference evidence="6" key="1">
    <citation type="submission" date="2025-08" db="UniProtKB">
        <authorList>
            <consortium name="RefSeq"/>
        </authorList>
    </citation>
    <scope>IDENTIFICATION</scope>
    <source>
        <tissue evidence="6">Gonads</tissue>
    </source>
</reference>
<dbReference type="InParanoid" id="A0A1S3HUB8"/>
<evidence type="ECO:0000313" key="5">
    <source>
        <dbReference type="Proteomes" id="UP000085678"/>
    </source>
</evidence>
<dbReference type="Proteomes" id="UP000085678">
    <property type="component" value="Unplaced"/>
</dbReference>
<organism evidence="5 6">
    <name type="scientific">Lingula anatina</name>
    <name type="common">Brachiopod</name>
    <name type="synonym">Lingula unguis</name>
    <dbReference type="NCBI Taxonomy" id="7574"/>
    <lineage>
        <taxon>Eukaryota</taxon>
        <taxon>Metazoa</taxon>
        <taxon>Spiralia</taxon>
        <taxon>Lophotrochozoa</taxon>
        <taxon>Brachiopoda</taxon>
        <taxon>Linguliformea</taxon>
        <taxon>Lingulata</taxon>
        <taxon>Lingulida</taxon>
        <taxon>Linguloidea</taxon>
        <taxon>Lingulidae</taxon>
        <taxon>Lingula</taxon>
    </lineage>
</organism>
<sequence length="147" mass="16297">MNSTCLKLLLLQVFGVVDFCLGQYVTDTCAVGSGSVVPPAKIGYTSARNDSSACTWEITGQPGQVLVLRISFSGTFRHEWIEKCTLAYVDIVQSNSNLRQGRFCGNTNPRYYQYIDGGVRIRFVTHMKGVQLNILVYNRGTSAPYIV</sequence>
<dbReference type="GeneID" id="106158268"/>
<dbReference type="KEGG" id="lak:106158268"/>
<feature type="domain" description="CUB" evidence="4">
    <location>
        <begin position="20"/>
        <end position="147"/>
    </location>
</feature>
<feature type="chain" id="PRO_5010175284" evidence="3">
    <location>
        <begin position="23"/>
        <end position="147"/>
    </location>
</feature>
<evidence type="ECO:0000256" key="3">
    <source>
        <dbReference type="SAM" id="SignalP"/>
    </source>
</evidence>
<dbReference type="AlphaFoldDB" id="A0A1S3HUB8"/>
<dbReference type="Gene3D" id="2.60.120.290">
    <property type="entry name" value="Spermadhesin, CUB domain"/>
    <property type="match status" value="1"/>
</dbReference>
<dbReference type="InterPro" id="IPR035914">
    <property type="entry name" value="Sperma_CUB_dom_sf"/>
</dbReference>
<evidence type="ECO:0000313" key="6">
    <source>
        <dbReference type="RefSeq" id="XP_013389637.1"/>
    </source>
</evidence>
<dbReference type="Pfam" id="PF00431">
    <property type="entry name" value="CUB"/>
    <property type="match status" value="1"/>
</dbReference>